<accession>A0ABT0W9S9</accession>
<dbReference type="InterPro" id="IPR000182">
    <property type="entry name" value="GNAT_dom"/>
</dbReference>
<feature type="domain" description="N-acetyltransferase" evidence="1">
    <location>
        <begin position="1"/>
        <end position="165"/>
    </location>
</feature>
<dbReference type="EMBL" id="JAMQCR010000001">
    <property type="protein sequence ID" value="MCM2533038.1"/>
    <property type="molecule type" value="Genomic_DNA"/>
</dbReference>
<dbReference type="PROSITE" id="PS51186">
    <property type="entry name" value="GNAT"/>
    <property type="match status" value="1"/>
</dbReference>
<protein>
    <submittedName>
        <fullName evidence="2">GNAT family N-acetyltransferase</fullName>
    </submittedName>
</protein>
<keyword evidence="3" id="KW-1185">Reference proteome</keyword>
<dbReference type="Proteomes" id="UP001523262">
    <property type="component" value="Unassembled WGS sequence"/>
</dbReference>
<gene>
    <name evidence="2" type="ORF">NDK43_12370</name>
</gene>
<evidence type="ECO:0000313" key="2">
    <source>
        <dbReference type="EMBL" id="MCM2533038.1"/>
    </source>
</evidence>
<comment type="caution">
    <text evidence="2">The sequence shown here is derived from an EMBL/GenBank/DDBJ whole genome shotgun (WGS) entry which is preliminary data.</text>
</comment>
<dbReference type="Gene3D" id="3.40.630.30">
    <property type="match status" value="1"/>
</dbReference>
<name>A0ABT0W9S9_9BACI</name>
<dbReference type="PANTHER" id="PTHR43072">
    <property type="entry name" value="N-ACETYLTRANSFERASE"/>
    <property type="match status" value="1"/>
</dbReference>
<sequence length="165" mass="18859">MDIRLLKPEDAKEYKKIRLEALQNSPEAFSSSFDEEKGNPVEAYENRLHSAESFTFGAFERDRLMGVTTFLKEKKSKLKHRANIVALYVSPEKRGMGIGKSLMLAAIQKGKEMEEIEQINLCVVSTNESAKKLYTSLGFKAFGIEKRALKIEGRYFDNEHMVLFL</sequence>
<proteinExistence type="predicted"/>
<evidence type="ECO:0000259" key="1">
    <source>
        <dbReference type="PROSITE" id="PS51186"/>
    </source>
</evidence>
<evidence type="ECO:0000313" key="3">
    <source>
        <dbReference type="Proteomes" id="UP001523262"/>
    </source>
</evidence>
<reference evidence="2 3" key="1">
    <citation type="submission" date="2022-06" db="EMBL/GenBank/DDBJ databases">
        <authorList>
            <person name="Jeon C.O."/>
        </authorList>
    </citation>
    <scope>NUCLEOTIDE SEQUENCE [LARGE SCALE GENOMIC DNA]</scope>
    <source>
        <strain evidence="2 3">KCTC 13943</strain>
    </source>
</reference>
<dbReference type="Pfam" id="PF13420">
    <property type="entry name" value="Acetyltransf_4"/>
    <property type="match status" value="1"/>
</dbReference>
<dbReference type="InterPro" id="IPR016181">
    <property type="entry name" value="Acyl_CoA_acyltransferase"/>
</dbReference>
<dbReference type="PANTHER" id="PTHR43072:SF60">
    <property type="entry name" value="L-2,4-DIAMINOBUTYRIC ACID ACETYLTRANSFERASE"/>
    <property type="match status" value="1"/>
</dbReference>
<dbReference type="SUPFAM" id="SSF55729">
    <property type="entry name" value="Acyl-CoA N-acyltransferases (Nat)"/>
    <property type="match status" value="1"/>
</dbReference>
<dbReference type="CDD" id="cd04301">
    <property type="entry name" value="NAT_SF"/>
    <property type="match status" value="1"/>
</dbReference>
<organism evidence="2 3">
    <name type="scientific">Neobacillus pocheonensis</name>
    <dbReference type="NCBI Taxonomy" id="363869"/>
    <lineage>
        <taxon>Bacteria</taxon>
        <taxon>Bacillati</taxon>
        <taxon>Bacillota</taxon>
        <taxon>Bacilli</taxon>
        <taxon>Bacillales</taxon>
        <taxon>Bacillaceae</taxon>
        <taxon>Neobacillus</taxon>
    </lineage>
</organism>